<evidence type="ECO:0000256" key="4">
    <source>
        <dbReference type="ARBA" id="ARBA00022692"/>
    </source>
</evidence>
<comment type="subcellular location">
    <subcellularLocation>
        <location evidence="1">Cell membrane</location>
        <topology evidence="1">Multi-pass membrane protein</topology>
    </subcellularLocation>
</comment>
<feature type="transmembrane region" description="Helical" evidence="7">
    <location>
        <begin position="300"/>
        <end position="327"/>
    </location>
</feature>
<evidence type="ECO:0000256" key="3">
    <source>
        <dbReference type="ARBA" id="ARBA00022475"/>
    </source>
</evidence>
<sequence>MLERVGRAAARWRFAILAVWAALALVGGVIGAGVYDRTETVDDARGESARAAERLDELDPEGELVVAIIAGKDFFARDLIDRATAVMYELRETPGVVDVRDAYTAGGLQGDDGKSSLAVVELDPALEGDAALEAADRVAEKLRTIPAPEVLIGGKLLAERTFAEQATDDAVRGETIALVVLTIVLIIFLGGFVAGVLPLGAALATIAGSLLALNALAGVVAVSEFAVNVVTLLGLGLAVDYSLLVIARFREQRTADPDAPVEELLGRTVGAAGRAVLVSGLAVGIALIALYVFSDPVLSAMALGGVLAVATATLVGLTLVPALVAVAHTRIPARGRMPSVGLLARLAAFALRRPAAVAVVVAAGLIALSVPAFGLEAANADATSLPESAQERRVQEKLERDFSKGAVEPITVLSDRPPSDELPQRLVRLSNVEEVLPLDELPPEVSGYTVDPLGSDDGERAQQLVRDIRALDDSLLVGGPAAELLDAKDATRQRLPLALAVVFLPTALLLFALTRSVLVPLKAIVMNVLTLLATLGALVLLFPGPLDLTTPLLLFMFIFGLSMDYEVFLLARIKEEWDRSGDNEEAVLHGITASGPVVTLAALSIGIVFAGFALGELSEVREIGVGMALAVLLDVTLVRGLLLPAAMALLGRHNWWPGAVKRETRQMV</sequence>
<evidence type="ECO:0000256" key="7">
    <source>
        <dbReference type="SAM" id="Phobius"/>
    </source>
</evidence>
<feature type="transmembrane region" description="Helical" evidence="7">
    <location>
        <begin position="627"/>
        <end position="651"/>
    </location>
</feature>
<dbReference type="InterPro" id="IPR001036">
    <property type="entry name" value="Acrflvin-R"/>
</dbReference>
<comment type="similarity">
    <text evidence="2">Belongs to the resistance-nodulation-cell division (RND) (TC 2.A.6) family. MmpL subfamily.</text>
</comment>
<comment type="caution">
    <text evidence="9">The sequence shown here is derived from an EMBL/GenBank/DDBJ whole genome shotgun (WGS) entry which is preliminary data.</text>
</comment>
<keyword evidence="6 7" id="KW-0472">Membrane</keyword>
<evidence type="ECO:0000313" key="10">
    <source>
        <dbReference type="Proteomes" id="UP001147700"/>
    </source>
</evidence>
<dbReference type="EMBL" id="JAPCID010000024">
    <property type="protein sequence ID" value="MDA0139369.1"/>
    <property type="molecule type" value="Genomic_DNA"/>
</dbReference>
<feature type="transmembrane region" description="Helical" evidence="7">
    <location>
        <begin position="591"/>
        <end position="615"/>
    </location>
</feature>
<name>A0ABT4RLD6_9ACTN</name>
<dbReference type="PRINTS" id="PR00702">
    <property type="entry name" value="ACRIFLAVINRP"/>
</dbReference>
<dbReference type="InterPro" id="IPR000731">
    <property type="entry name" value="SSD"/>
</dbReference>
<feature type="transmembrane region" description="Helical" evidence="7">
    <location>
        <begin position="175"/>
        <end position="194"/>
    </location>
</feature>
<dbReference type="SUPFAM" id="SSF82866">
    <property type="entry name" value="Multidrug efflux transporter AcrB transmembrane domain"/>
    <property type="match status" value="2"/>
</dbReference>
<protein>
    <submittedName>
        <fullName evidence="9">Efflux RND transporter permease subunit</fullName>
    </submittedName>
</protein>
<dbReference type="Gene3D" id="1.20.1640.10">
    <property type="entry name" value="Multidrug efflux transporter AcrB transmembrane domain"/>
    <property type="match status" value="2"/>
</dbReference>
<feature type="transmembrane region" description="Helical" evidence="7">
    <location>
        <begin position="355"/>
        <end position="375"/>
    </location>
</feature>
<keyword evidence="4 7" id="KW-0812">Transmembrane</keyword>
<feature type="transmembrane region" description="Helical" evidence="7">
    <location>
        <begin position="201"/>
        <end position="219"/>
    </location>
</feature>
<evidence type="ECO:0000256" key="1">
    <source>
        <dbReference type="ARBA" id="ARBA00004651"/>
    </source>
</evidence>
<evidence type="ECO:0000256" key="2">
    <source>
        <dbReference type="ARBA" id="ARBA00010157"/>
    </source>
</evidence>
<feature type="domain" description="SSD" evidence="8">
    <location>
        <begin position="193"/>
        <end position="326"/>
    </location>
</feature>
<keyword evidence="5 7" id="KW-1133">Transmembrane helix</keyword>
<dbReference type="InterPro" id="IPR004869">
    <property type="entry name" value="MMPL_dom"/>
</dbReference>
<feature type="transmembrane region" description="Helical" evidence="7">
    <location>
        <begin position="525"/>
        <end position="546"/>
    </location>
</feature>
<dbReference type="PANTHER" id="PTHR33406">
    <property type="entry name" value="MEMBRANE PROTEIN MJ1562-RELATED"/>
    <property type="match status" value="1"/>
</dbReference>
<feature type="transmembrane region" description="Helical" evidence="7">
    <location>
        <begin position="275"/>
        <end position="294"/>
    </location>
</feature>
<accession>A0ABT4RLD6</accession>
<evidence type="ECO:0000259" key="8">
    <source>
        <dbReference type="PROSITE" id="PS50156"/>
    </source>
</evidence>
<dbReference type="InterPro" id="IPR050545">
    <property type="entry name" value="Mycobact_MmpL"/>
</dbReference>
<dbReference type="Proteomes" id="UP001147700">
    <property type="component" value="Unassembled WGS sequence"/>
</dbReference>
<dbReference type="Pfam" id="PF03176">
    <property type="entry name" value="MMPL"/>
    <property type="match status" value="2"/>
</dbReference>
<feature type="transmembrane region" description="Helical" evidence="7">
    <location>
        <begin position="225"/>
        <end position="247"/>
    </location>
</feature>
<keyword evidence="10" id="KW-1185">Reference proteome</keyword>
<gene>
    <name evidence="9" type="ORF">OJ962_17835</name>
</gene>
<proteinExistence type="inferred from homology"/>
<organism evidence="9 10">
    <name type="scientific">Solirubrobacter deserti</name>
    <dbReference type="NCBI Taxonomy" id="2282478"/>
    <lineage>
        <taxon>Bacteria</taxon>
        <taxon>Bacillati</taxon>
        <taxon>Actinomycetota</taxon>
        <taxon>Thermoleophilia</taxon>
        <taxon>Solirubrobacterales</taxon>
        <taxon>Solirubrobacteraceae</taxon>
        <taxon>Solirubrobacter</taxon>
    </lineage>
</organism>
<feature type="transmembrane region" description="Helical" evidence="7">
    <location>
        <begin position="495"/>
        <end position="513"/>
    </location>
</feature>
<dbReference type="RefSeq" id="WP_202958077.1">
    <property type="nucleotide sequence ID" value="NZ_JAPCID010000024.1"/>
</dbReference>
<keyword evidence="3" id="KW-1003">Cell membrane</keyword>
<feature type="transmembrane region" description="Helical" evidence="7">
    <location>
        <begin position="552"/>
        <end position="571"/>
    </location>
</feature>
<evidence type="ECO:0000313" key="9">
    <source>
        <dbReference type="EMBL" id="MDA0139369.1"/>
    </source>
</evidence>
<dbReference type="PROSITE" id="PS50156">
    <property type="entry name" value="SSD"/>
    <property type="match status" value="1"/>
</dbReference>
<evidence type="ECO:0000256" key="6">
    <source>
        <dbReference type="ARBA" id="ARBA00023136"/>
    </source>
</evidence>
<evidence type="ECO:0000256" key="5">
    <source>
        <dbReference type="ARBA" id="ARBA00022989"/>
    </source>
</evidence>
<reference evidence="9" key="1">
    <citation type="submission" date="2022-10" db="EMBL/GenBank/DDBJ databases">
        <title>The WGS of Solirubrobacter sp. CPCC 204708.</title>
        <authorList>
            <person name="Jiang Z."/>
        </authorList>
    </citation>
    <scope>NUCLEOTIDE SEQUENCE</scope>
    <source>
        <strain evidence="9">CPCC 204708</strain>
    </source>
</reference>
<dbReference type="PANTHER" id="PTHR33406:SF11">
    <property type="entry name" value="MEMBRANE PROTEIN SCO6666-RELATED"/>
    <property type="match status" value="1"/>
</dbReference>